<dbReference type="PROSITE" id="PS01009">
    <property type="entry name" value="CRISP_1"/>
    <property type="match status" value="1"/>
</dbReference>
<dbReference type="SMART" id="SM00198">
    <property type="entry name" value="SCP"/>
    <property type="match status" value="1"/>
</dbReference>
<keyword evidence="4" id="KW-1185">Reference proteome</keyword>
<dbReference type="InterPro" id="IPR035940">
    <property type="entry name" value="CAP_sf"/>
</dbReference>
<evidence type="ECO:0000313" key="4">
    <source>
        <dbReference type="Proteomes" id="UP001152320"/>
    </source>
</evidence>
<dbReference type="InterPro" id="IPR001283">
    <property type="entry name" value="CRISP-related"/>
</dbReference>
<gene>
    <name evidence="3" type="ORF">HOLleu_13189</name>
</gene>
<accession>A0A9Q1CCK3</accession>
<feature type="domain" description="SCP" evidence="2">
    <location>
        <begin position="37"/>
        <end position="189"/>
    </location>
</feature>
<dbReference type="PRINTS" id="PR00837">
    <property type="entry name" value="V5TPXLIKE"/>
</dbReference>
<dbReference type="Proteomes" id="UP001152320">
    <property type="component" value="Chromosome 5"/>
</dbReference>
<protein>
    <submittedName>
        <fullName evidence="3">GLIPR1-like protein 1</fullName>
    </submittedName>
</protein>
<dbReference type="PANTHER" id="PTHR10334">
    <property type="entry name" value="CYSTEINE-RICH SECRETORY PROTEIN-RELATED"/>
    <property type="match status" value="1"/>
</dbReference>
<evidence type="ECO:0000259" key="2">
    <source>
        <dbReference type="SMART" id="SM00198"/>
    </source>
</evidence>
<dbReference type="GO" id="GO:0005576">
    <property type="term" value="C:extracellular region"/>
    <property type="evidence" value="ECO:0007669"/>
    <property type="project" value="InterPro"/>
</dbReference>
<dbReference type="InterPro" id="IPR002413">
    <property type="entry name" value="V5_allergen-like"/>
</dbReference>
<dbReference type="AlphaFoldDB" id="A0A9Q1CCK3"/>
<dbReference type="OrthoDB" id="674273at2759"/>
<dbReference type="SUPFAM" id="SSF55797">
    <property type="entry name" value="PR-1-like"/>
    <property type="match status" value="1"/>
</dbReference>
<reference evidence="3" key="1">
    <citation type="submission" date="2021-10" db="EMBL/GenBank/DDBJ databases">
        <title>Tropical sea cucumber genome reveals ecological adaptation and Cuvierian tubules defense mechanism.</title>
        <authorList>
            <person name="Chen T."/>
        </authorList>
    </citation>
    <scope>NUCLEOTIDE SEQUENCE</scope>
    <source>
        <strain evidence="3">Nanhai2018</strain>
        <tissue evidence="3">Muscle</tissue>
    </source>
</reference>
<organism evidence="3 4">
    <name type="scientific">Holothuria leucospilota</name>
    <name type="common">Black long sea cucumber</name>
    <name type="synonym">Mertensiothuria leucospilota</name>
    <dbReference type="NCBI Taxonomy" id="206669"/>
    <lineage>
        <taxon>Eukaryota</taxon>
        <taxon>Metazoa</taxon>
        <taxon>Echinodermata</taxon>
        <taxon>Eleutherozoa</taxon>
        <taxon>Echinozoa</taxon>
        <taxon>Holothuroidea</taxon>
        <taxon>Aspidochirotacea</taxon>
        <taxon>Aspidochirotida</taxon>
        <taxon>Holothuriidae</taxon>
        <taxon>Holothuria</taxon>
    </lineage>
</organism>
<evidence type="ECO:0000313" key="3">
    <source>
        <dbReference type="EMBL" id="KAJ8042189.1"/>
    </source>
</evidence>
<proteinExistence type="predicted"/>
<dbReference type="Gene3D" id="3.40.33.10">
    <property type="entry name" value="CAP"/>
    <property type="match status" value="1"/>
</dbReference>
<feature type="signal peptide" evidence="1">
    <location>
        <begin position="1"/>
        <end position="18"/>
    </location>
</feature>
<comment type="caution">
    <text evidence="3">The sequence shown here is derived from an EMBL/GenBank/DDBJ whole genome shotgun (WGS) entry which is preliminary data.</text>
</comment>
<dbReference type="InterPro" id="IPR014044">
    <property type="entry name" value="CAP_dom"/>
</dbReference>
<name>A0A9Q1CCK3_HOLLE</name>
<feature type="chain" id="PRO_5040188135" evidence="1">
    <location>
        <begin position="19"/>
        <end position="197"/>
    </location>
</feature>
<dbReference type="PROSITE" id="PS01010">
    <property type="entry name" value="CRISP_2"/>
    <property type="match status" value="1"/>
</dbReference>
<dbReference type="PRINTS" id="PR00838">
    <property type="entry name" value="V5ALLERGEN"/>
</dbReference>
<dbReference type="EMBL" id="JAIZAY010000005">
    <property type="protein sequence ID" value="KAJ8042189.1"/>
    <property type="molecule type" value="Genomic_DNA"/>
</dbReference>
<evidence type="ECO:0000256" key="1">
    <source>
        <dbReference type="SAM" id="SignalP"/>
    </source>
</evidence>
<dbReference type="InterPro" id="IPR018244">
    <property type="entry name" value="Allrgn_V5/Tpx1_CS"/>
</dbReference>
<keyword evidence="1" id="KW-0732">Signal</keyword>
<dbReference type="Pfam" id="PF00188">
    <property type="entry name" value="CAP"/>
    <property type="match status" value="1"/>
</dbReference>
<sequence>MALLQLCVILVISFKSMAQELPALIEKRAGGTDYSLADQKALLDVHNEYRKNVSPRAARMNTLTWDTTLAIKAQQWVERCHFGHPNTAVHTDYAGLGQNLYIRRGTTTPPSVTAPVVSWYNEVRDYNLATNTCNSGKVCGHYTQIVWADTTKVGCGTNYCPQATSDYGITYRKAWLVACQYSPGGNVRGQKPYNAAG</sequence>